<evidence type="ECO:0000313" key="4">
    <source>
        <dbReference type="Proteomes" id="UP000032076"/>
    </source>
</evidence>
<feature type="transmembrane region" description="Helical" evidence="1">
    <location>
        <begin position="43"/>
        <end position="64"/>
    </location>
</feature>
<dbReference type="Proteomes" id="UP000032076">
    <property type="component" value="Unassembled WGS sequence"/>
</dbReference>
<evidence type="ECO:0000256" key="1">
    <source>
        <dbReference type="SAM" id="Phobius"/>
    </source>
</evidence>
<dbReference type="InterPro" id="IPR053150">
    <property type="entry name" value="Teicoplanin_resist-assoc"/>
</dbReference>
<name>A0ABD4A6T5_9BACI</name>
<dbReference type="PANTHER" id="PTHR36834:SF1">
    <property type="entry name" value="INTEGRAL MEMBRANE PROTEIN"/>
    <property type="match status" value="1"/>
</dbReference>
<sequence>MDRISYFVDDMAPYLMIAFPIILVVRVIRYFSKRKNGFQTTLFHELLIILYFLFLVGLASQTIFPDFVNGPDGLKIVESEVQRFNLVPFNKIKEIKNAIMYDNVDYVIIEVFGNIAIFVIIGFLTPLLWKKYEKMKNTVGISFLISLFIETTQIFLPRATDVDDLIMNTLGGLIGYILYLLVKKGIPHFSDRCKADNRKNQVVGMTEEPY</sequence>
<comment type="caution">
    <text evidence="3">The sequence shown here is derived from an EMBL/GenBank/DDBJ whole genome shotgun (WGS) entry which is preliminary data.</text>
</comment>
<proteinExistence type="predicted"/>
<feature type="transmembrane region" description="Helical" evidence="1">
    <location>
        <begin position="106"/>
        <end position="129"/>
    </location>
</feature>
<keyword evidence="1" id="KW-0812">Transmembrane</keyword>
<keyword evidence="1" id="KW-1133">Transmembrane helix</keyword>
<feature type="domain" description="VanZ-like" evidence="2">
    <location>
        <begin position="52"/>
        <end position="182"/>
    </location>
</feature>
<gene>
    <name evidence="3" type="ORF">B4167_2813</name>
</gene>
<keyword evidence="1" id="KW-0472">Membrane</keyword>
<feature type="transmembrane region" description="Helical" evidence="1">
    <location>
        <begin position="141"/>
        <end position="159"/>
    </location>
</feature>
<organism evidence="3 4">
    <name type="scientific">Caldibacillus thermoamylovorans</name>
    <dbReference type="NCBI Taxonomy" id="35841"/>
    <lineage>
        <taxon>Bacteria</taxon>
        <taxon>Bacillati</taxon>
        <taxon>Bacillota</taxon>
        <taxon>Bacilli</taxon>
        <taxon>Bacillales</taxon>
        <taxon>Bacillaceae</taxon>
        <taxon>Caldibacillus</taxon>
    </lineage>
</organism>
<accession>A0ABD4A6T5</accession>
<feature type="transmembrane region" description="Helical" evidence="1">
    <location>
        <begin position="165"/>
        <end position="182"/>
    </location>
</feature>
<dbReference type="Pfam" id="PF04892">
    <property type="entry name" value="VanZ"/>
    <property type="match status" value="1"/>
</dbReference>
<protein>
    <recommendedName>
        <fullName evidence="2">VanZ-like domain-containing protein</fullName>
    </recommendedName>
</protein>
<dbReference type="EMBL" id="JXLU01000086">
    <property type="protein sequence ID" value="KIO72676.1"/>
    <property type="molecule type" value="Genomic_DNA"/>
</dbReference>
<dbReference type="AlphaFoldDB" id="A0ABD4A6T5"/>
<feature type="transmembrane region" description="Helical" evidence="1">
    <location>
        <begin position="12"/>
        <end position="31"/>
    </location>
</feature>
<dbReference type="InterPro" id="IPR006976">
    <property type="entry name" value="VanZ-like"/>
</dbReference>
<reference evidence="3 4" key="1">
    <citation type="submission" date="2015-01" db="EMBL/GenBank/DDBJ databases">
        <title>Draft Genome Sequences of Four Bacillus thermoamylovorans Strains, Isolated From Food Products.</title>
        <authorList>
            <person name="Krawcyk A.O."/>
            <person name="Berendsen E.M."/>
            <person name="Eijlander R.T."/>
            <person name="de Jong A."/>
            <person name="Wells-Bennik M."/>
            <person name="Kuipers O.P."/>
        </authorList>
    </citation>
    <scope>NUCLEOTIDE SEQUENCE [LARGE SCALE GENOMIC DNA]</scope>
    <source>
        <strain evidence="3 4">B4167</strain>
    </source>
</reference>
<evidence type="ECO:0000259" key="2">
    <source>
        <dbReference type="Pfam" id="PF04892"/>
    </source>
</evidence>
<evidence type="ECO:0000313" key="3">
    <source>
        <dbReference type="EMBL" id="KIO72676.1"/>
    </source>
</evidence>
<dbReference type="PANTHER" id="PTHR36834">
    <property type="entry name" value="MEMBRANE PROTEIN-RELATED"/>
    <property type="match status" value="1"/>
</dbReference>